<feature type="signal peptide" evidence="2">
    <location>
        <begin position="1"/>
        <end position="18"/>
    </location>
</feature>
<evidence type="ECO:0000256" key="1">
    <source>
        <dbReference type="SAM" id="MobiDB-lite"/>
    </source>
</evidence>
<evidence type="ECO:0000256" key="2">
    <source>
        <dbReference type="SAM" id="SignalP"/>
    </source>
</evidence>
<evidence type="ECO:0000313" key="3">
    <source>
        <dbReference type="EMBL" id="MBN7824651.1"/>
    </source>
</evidence>
<dbReference type="AlphaFoldDB" id="A0A939DMS7"/>
<organism evidence="3 4">
    <name type="scientific">Bowmanella dokdonensis</name>
    <dbReference type="NCBI Taxonomy" id="751969"/>
    <lineage>
        <taxon>Bacteria</taxon>
        <taxon>Pseudomonadati</taxon>
        <taxon>Pseudomonadota</taxon>
        <taxon>Gammaproteobacteria</taxon>
        <taxon>Alteromonadales</taxon>
        <taxon>Alteromonadaceae</taxon>
        <taxon>Bowmanella</taxon>
    </lineage>
</organism>
<dbReference type="EMBL" id="JAFKCV010000002">
    <property type="protein sequence ID" value="MBN7824651.1"/>
    <property type="molecule type" value="Genomic_DNA"/>
</dbReference>
<evidence type="ECO:0000313" key="4">
    <source>
        <dbReference type="Proteomes" id="UP000664654"/>
    </source>
</evidence>
<reference evidence="3" key="1">
    <citation type="submission" date="2021-03" db="EMBL/GenBank/DDBJ databases">
        <title>novel species isolated from a fishpond in China.</title>
        <authorList>
            <person name="Lu H."/>
            <person name="Cai Z."/>
        </authorList>
    </citation>
    <scope>NUCLEOTIDE SEQUENCE</scope>
    <source>
        <strain evidence="3">JCM 30855</strain>
    </source>
</reference>
<dbReference type="RefSeq" id="WP_206572747.1">
    <property type="nucleotide sequence ID" value="NZ_JAFKCV010000002.1"/>
</dbReference>
<dbReference type="Proteomes" id="UP000664654">
    <property type="component" value="Unassembled WGS sequence"/>
</dbReference>
<comment type="caution">
    <text evidence="3">The sequence shown here is derived from an EMBL/GenBank/DDBJ whole genome shotgun (WGS) entry which is preliminary data.</text>
</comment>
<feature type="chain" id="PRO_5037543114" evidence="2">
    <location>
        <begin position="19"/>
        <end position="122"/>
    </location>
</feature>
<keyword evidence="2" id="KW-0732">Signal</keyword>
<accession>A0A939DMS7</accession>
<sequence length="122" mass="13254">MKNIIFTIAFACAFSVVANEMYRAPSSGDSGTYFIVSSEKGSDGILTVISSRIGKDNAYTDFTKLNVNCASKQYFELGGSSEDGAKKSPSKPIKDWSNSKWASLVPGSSKSDLVRYVCNKRK</sequence>
<name>A0A939DMS7_9ALTE</name>
<feature type="region of interest" description="Disordered" evidence="1">
    <location>
        <begin position="77"/>
        <end position="98"/>
    </location>
</feature>
<gene>
    <name evidence="3" type="ORF">J0A66_05360</name>
</gene>
<keyword evidence="4" id="KW-1185">Reference proteome</keyword>
<protein>
    <submittedName>
        <fullName evidence="3">Uncharacterized protein</fullName>
    </submittedName>
</protein>
<proteinExistence type="predicted"/>